<evidence type="ECO:0000256" key="2">
    <source>
        <dbReference type="SAM" id="SignalP"/>
    </source>
</evidence>
<keyword evidence="4" id="KW-1185">Reference proteome</keyword>
<dbReference type="Proteomes" id="UP001237642">
    <property type="component" value="Unassembled WGS sequence"/>
</dbReference>
<evidence type="ECO:0000256" key="1">
    <source>
        <dbReference type="ARBA" id="ARBA00022729"/>
    </source>
</evidence>
<keyword evidence="1 2" id="KW-0732">Signal</keyword>
<dbReference type="AlphaFoldDB" id="A0AAD8IT58"/>
<protein>
    <submittedName>
        <fullName evidence="3">Uncharacterized protein</fullName>
    </submittedName>
</protein>
<feature type="chain" id="PRO_5042066348" evidence="2">
    <location>
        <begin position="24"/>
        <end position="123"/>
    </location>
</feature>
<feature type="signal peptide" evidence="2">
    <location>
        <begin position="1"/>
        <end position="23"/>
    </location>
</feature>
<comment type="caution">
    <text evidence="3">The sequence shown here is derived from an EMBL/GenBank/DDBJ whole genome shotgun (WGS) entry which is preliminary data.</text>
</comment>
<dbReference type="Pfam" id="PF24068">
    <property type="entry name" value="TPD1_C"/>
    <property type="match status" value="1"/>
</dbReference>
<name>A0AAD8IT58_9APIA</name>
<dbReference type="EMBL" id="JAUIZM010000003">
    <property type="protein sequence ID" value="KAK1391659.1"/>
    <property type="molecule type" value="Genomic_DNA"/>
</dbReference>
<reference evidence="3" key="2">
    <citation type="submission" date="2023-05" db="EMBL/GenBank/DDBJ databases">
        <authorList>
            <person name="Schelkunov M.I."/>
        </authorList>
    </citation>
    <scope>NUCLEOTIDE SEQUENCE</scope>
    <source>
        <strain evidence="3">Hsosn_3</strain>
        <tissue evidence="3">Leaf</tissue>
    </source>
</reference>
<evidence type="ECO:0000313" key="3">
    <source>
        <dbReference type="EMBL" id="KAK1391659.1"/>
    </source>
</evidence>
<proteinExistence type="predicted"/>
<organism evidence="3 4">
    <name type="scientific">Heracleum sosnowskyi</name>
    <dbReference type="NCBI Taxonomy" id="360622"/>
    <lineage>
        <taxon>Eukaryota</taxon>
        <taxon>Viridiplantae</taxon>
        <taxon>Streptophyta</taxon>
        <taxon>Embryophyta</taxon>
        <taxon>Tracheophyta</taxon>
        <taxon>Spermatophyta</taxon>
        <taxon>Magnoliopsida</taxon>
        <taxon>eudicotyledons</taxon>
        <taxon>Gunneridae</taxon>
        <taxon>Pentapetalae</taxon>
        <taxon>asterids</taxon>
        <taxon>campanulids</taxon>
        <taxon>Apiales</taxon>
        <taxon>Apiaceae</taxon>
        <taxon>Apioideae</taxon>
        <taxon>apioid superclade</taxon>
        <taxon>Tordylieae</taxon>
        <taxon>Tordyliinae</taxon>
        <taxon>Heracleum</taxon>
    </lineage>
</organism>
<gene>
    <name evidence="3" type="ORF">POM88_010715</name>
</gene>
<evidence type="ECO:0000313" key="4">
    <source>
        <dbReference type="Proteomes" id="UP001237642"/>
    </source>
</evidence>
<sequence>MAKFIKFIFFILLFFILLNEGNSSCFQCTSFAICHVTVQQIENRPGSAEWVVQITNPYGCSQKNIILSCPGFKPRFKPNPSLITYDANHIYVQPTIPAYGSMSFVYLSVPKFNMVPLSSTVCC</sequence>
<accession>A0AAD8IT58</accession>
<dbReference type="InterPro" id="IPR040361">
    <property type="entry name" value="TPD1"/>
</dbReference>
<reference evidence="3" key="1">
    <citation type="submission" date="2023-02" db="EMBL/GenBank/DDBJ databases">
        <title>Genome of toxic invasive species Heracleum sosnowskyi carries increased number of genes despite the absence of recent whole-genome duplications.</title>
        <authorList>
            <person name="Schelkunov M."/>
            <person name="Shtratnikova V."/>
            <person name="Makarenko M."/>
            <person name="Klepikova A."/>
            <person name="Omelchenko D."/>
            <person name="Novikova G."/>
            <person name="Obukhova E."/>
            <person name="Bogdanov V."/>
            <person name="Penin A."/>
            <person name="Logacheva M."/>
        </authorList>
    </citation>
    <scope>NUCLEOTIDE SEQUENCE</scope>
    <source>
        <strain evidence="3">Hsosn_3</strain>
        <tissue evidence="3">Leaf</tissue>
    </source>
</reference>